<keyword evidence="3" id="KW-0067">ATP-binding</keyword>
<keyword evidence="3" id="KW-0347">Helicase</keyword>
<name>A0ABV7WYF0_9HYPH</name>
<feature type="region of interest" description="Disordered" evidence="1">
    <location>
        <begin position="621"/>
        <end position="644"/>
    </location>
</feature>
<proteinExistence type="predicted"/>
<comment type="caution">
    <text evidence="3">The sequence shown here is derived from an EMBL/GenBank/DDBJ whole genome shotgun (WGS) entry which is preliminary data.</text>
</comment>
<dbReference type="Gene3D" id="3.40.50.300">
    <property type="entry name" value="P-loop containing nucleotide triphosphate hydrolases"/>
    <property type="match status" value="2"/>
</dbReference>
<dbReference type="InterPro" id="IPR006555">
    <property type="entry name" value="ATP-dep_Helicase_C"/>
</dbReference>
<dbReference type="InterPro" id="IPR011545">
    <property type="entry name" value="DEAD/DEAH_box_helicase_dom"/>
</dbReference>
<dbReference type="PROSITE" id="PS51192">
    <property type="entry name" value="HELICASE_ATP_BIND_1"/>
    <property type="match status" value="1"/>
</dbReference>
<dbReference type="SMART" id="SM00487">
    <property type="entry name" value="DEXDc"/>
    <property type="match status" value="1"/>
</dbReference>
<dbReference type="Proteomes" id="UP001595613">
    <property type="component" value="Unassembled WGS sequence"/>
</dbReference>
<feature type="domain" description="Helicase ATP-binding" evidence="2">
    <location>
        <begin position="46"/>
        <end position="313"/>
    </location>
</feature>
<keyword evidence="4" id="KW-1185">Reference proteome</keyword>
<gene>
    <name evidence="3" type="ORF">ACFOOL_06065</name>
</gene>
<dbReference type="RefSeq" id="WP_380095786.1">
    <property type="nucleotide sequence ID" value="NZ_JBHRYD010000001.1"/>
</dbReference>
<evidence type="ECO:0000313" key="4">
    <source>
        <dbReference type="Proteomes" id="UP001595613"/>
    </source>
</evidence>
<feature type="compositionally biased region" description="Basic and acidic residues" evidence="1">
    <location>
        <begin position="1"/>
        <end position="12"/>
    </location>
</feature>
<dbReference type="EMBL" id="JBHRYD010000001">
    <property type="protein sequence ID" value="MFC3704318.1"/>
    <property type="molecule type" value="Genomic_DNA"/>
</dbReference>
<keyword evidence="3" id="KW-0547">Nucleotide-binding</keyword>
<reference evidence="4" key="1">
    <citation type="journal article" date="2019" name="Int. J. Syst. Evol. Microbiol.">
        <title>The Global Catalogue of Microorganisms (GCM) 10K type strain sequencing project: providing services to taxonomists for standard genome sequencing and annotation.</title>
        <authorList>
            <consortium name="The Broad Institute Genomics Platform"/>
            <consortium name="The Broad Institute Genome Sequencing Center for Infectious Disease"/>
            <person name="Wu L."/>
            <person name="Ma J."/>
        </authorList>
    </citation>
    <scope>NUCLEOTIDE SEQUENCE [LARGE SCALE GENOMIC DNA]</scope>
    <source>
        <strain evidence="4">KCTC 42281</strain>
    </source>
</reference>
<dbReference type="GO" id="GO:0004386">
    <property type="term" value="F:helicase activity"/>
    <property type="evidence" value="ECO:0007669"/>
    <property type="project" value="UniProtKB-KW"/>
</dbReference>
<dbReference type="InterPro" id="IPR014001">
    <property type="entry name" value="Helicase_ATP-bd"/>
</dbReference>
<dbReference type="Pfam" id="PF00270">
    <property type="entry name" value="DEAD"/>
    <property type="match status" value="1"/>
</dbReference>
<accession>A0ABV7WYF0</accession>
<evidence type="ECO:0000256" key="1">
    <source>
        <dbReference type="SAM" id="MobiDB-lite"/>
    </source>
</evidence>
<dbReference type="SMART" id="SM00491">
    <property type="entry name" value="HELICc2"/>
    <property type="match status" value="1"/>
</dbReference>
<evidence type="ECO:0000313" key="3">
    <source>
        <dbReference type="EMBL" id="MFC3704318.1"/>
    </source>
</evidence>
<dbReference type="SUPFAM" id="SSF52540">
    <property type="entry name" value="P-loop containing nucleoside triphosphate hydrolases"/>
    <property type="match status" value="1"/>
</dbReference>
<evidence type="ECO:0000259" key="2">
    <source>
        <dbReference type="PROSITE" id="PS51192"/>
    </source>
</evidence>
<keyword evidence="3" id="KW-0378">Hydrolase</keyword>
<organism evidence="3 4">
    <name type="scientific">Devosia honganensis</name>
    <dbReference type="NCBI Taxonomy" id="1610527"/>
    <lineage>
        <taxon>Bacteria</taxon>
        <taxon>Pseudomonadati</taxon>
        <taxon>Pseudomonadota</taxon>
        <taxon>Alphaproteobacteria</taxon>
        <taxon>Hyphomicrobiales</taxon>
        <taxon>Devosiaceae</taxon>
        <taxon>Devosia</taxon>
    </lineage>
</organism>
<sequence>MVDFKKLRESKAKPKPTNPRDIFNGLPKPPGINDLYASQAEVLDAWYARRTDKDVVVKLHTGGGKTLVALLMAQSVMNETGEPVLYLAPTNQLVEQVIAKSKEYGIAAVPYIKGQPLSAEFQDGKSVLVGAYETLFNGRSKFGVRGSGQEVIKVGAIVLDDAHVALSSVREAFTLNISVKDHKDVYTELADRFRPAFKDVGRGGSFGDIISGKEFGVIEVPSWAWHRKLDEIQQYLSGEVDDIDPFVWPFLRDNLGVCHCLFSKSAVSITPIFPPVDLLPTFEECGRRIYMSATIADDSEIVRTFGAAQEAVAMPVTSTSLAGVGERMILVPGLMKLGGTAILPMVKDIATKLAERKRGVAILSASGAAAKEWTDIADYPETTKAVSAQVAEMQAGDSYGPVVLANRYDGIDLAGNACRFLVMDNLPQGTTNYDVFRMNVVADAAVNSLLAQRIEQGIGRGTRGGADYCVIMLVGTKLVGWIGRKKNLDFLTASTRVQLKMGQEVSEAVTKPQEVRETILKCLKRDPDWVAYHASELAEAAHAAPVDTVALKVASVERRVFKLQRLGQYEKALSALETLIDDVTLSDDPQRRAWLAALGARIAYQMEDEPKGQKLQTTAFSVNNNHSPPRKRPMYVARPTPGKQSGTIVKRLREYDQRAAMLADFDEIMSDLVPEASPSRYEEALANLGAYLGFDAERPEKVHKVGPDVLWRTDAEFDFVIEAKSEKVDGNPLYKKDHAQLLEAEHWFKQAYPGRDSIRVSALPEAVADEKATPVGSFAFRLDDVTKVVGALRGVLVELVGASGDAAALREQCEAALTKAGLKPAMIRDRFMKPFGKSKLKGK</sequence>
<dbReference type="InterPro" id="IPR027417">
    <property type="entry name" value="P-loop_NTPase"/>
</dbReference>
<protein>
    <submittedName>
        <fullName evidence="3">DEAD/DEAH box helicase</fullName>
    </submittedName>
</protein>
<feature type="region of interest" description="Disordered" evidence="1">
    <location>
        <begin position="1"/>
        <end position="26"/>
    </location>
</feature>